<feature type="transmembrane region" description="Helical" evidence="1">
    <location>
        <begin position="145"/>
        <end position="163"/>
    </location>
</feature>
<feature type="transmembrane region" description="Helical" evidence="1">
    <location>
        <begin position="334"/>
        <end position="352"/>
    </location>
</feature>
<dbReference type="STRING" id="1121485.GCA_000426485_02021"/>
<keyword evidence="3" id="KW-1185">Reference proteome</keyword>
<feature type="transmembrane region" description="Helical" evidence="1">
    <location>
        <begin position="6"/>
        <end position="23"/>
    </location>
</feature>
<gene>
    <name evidence="2" type="ORF">E2605_14650</name>
</gene>
<accession>A0A4Y8L2K6</accession>
<feature type="transmembrane region" description="Helical" evidence="1">
    <location>
        <begin position="411"/>
        <end position="430"/>
    </location>
</feature>
<sequence>MAVEHIQIVFFVISLIFIIWEIFKINGISDSQDKRNLYLSLLFLLIGVLVRIVNLDYMAGVNPDEAMAGYESWCLANYGVDSHMVSYPVYMKVWGSGMSALYIYMAMPFVKIFGLSEEVFRLPMSFLGAFAVMFFYWTLRKTQKDTLLVCVLSSFIAITPWHIMKSRYGLDAMVAPDLILIGVCCFMLGYTFYSGWKQTAAYCTGFAILAISAYGYAVSWVVLPILVILIILFLYKQKAITPKQIGTGIALMFIIAWPLMYFAGILYLGFDEMKVGAMTIPKLDFNRANDTGTFILASDNILSEIKNSIPVISKLFLLGTDGISNEIAMPYFGIYYNIVALPFLAYGIWYFLKEKRSEMYLLFIMFASSCILLVLVGASLVHWNLLWLPLAIFTGYGIYYFAKSFAPCKGLFLSMFTILFLLFLINYFNFKTFKPGFTYYARMIKESTLFVKDKKFDRIYYPHDIVHSIVLFYNPINPRTFDTTVKREGVSIQLANEYANVTFGLPADIVPKKGTAYIVSNKMVPSINLEGFKTNTDSNYTVLWSE</sequence>
<keyword evidence="1" id="KW-0812">Transmembrane</keyword>
<feature type="transmembrane region" description="Helical" evidence="1">
    <location>
        <begin position="35"/>
        <end position="53"/>
    </location>
</feature>
<dbReference type="Proteomes" id="UP000297861">
    <property type="component" value="Unassembled WGS sequence"/>
</dbReference>
<evidence type="ECO:0000256" key="1">
    <source>
        <dbReference type="SAM" id="Phobius"/>
    </source>
</evidence>
<reference evidence="2 3" key="1">
    <citation type="submission" date="2019-03" db="EMBL/GenBank/DDBJ databases">
        <title>San Antonio Military Medical Center submission to MRSN (WRAIR), pending publication.</title>
        <authorList>
            <person name="Blyth D.M."/>
            <person name="Mccarthy S.L."/>
            <person name="Schall S.E."/>
            <person name="Stam J.A."/>
            <person name="Ong A.C."/>
            <person name="Mcgann P.T."/>
        </authorList>
    </citation>
    <scope>NUCLEOTIDE SEQUENCE [LARGE SCALE GENOMIC DNA]</scope>
    <source>
        <strain evidence="2 3">MRSN571793</strain>
    </source>
</reference>
<feature type="transmembrane region" description="Helical" evidence="1">
    <location>
        <begin position="89"/>
        <end position="107"/>
    </location>
</feature>
<organism evidence="2 3">
    <name type="scientific">Dysgonomonas capnocytophagoides</name>
    <dbReference type="NCBI Taxonomy" id="45254"/>
    <lineage>
        <taxon>Bacteria</taxon>
        <taxon>Pseudomonadati</taxon>
        <taxon>Bacteroidota</taxon>
        <taxon>Bacteroidia</taxon>
        <taxon>Bacteroidales</taxon>
        <taxon>Dysgonomonadaceae</taxon>
        <taxon>Dysgonomonas</taxon>
    </lineage>
</organism>
<feature type="transmembrane region" description="Helical" evidence="1">
    <location>
        <begin position="247"/>
        <end position="270"/>
    </location>
</feature>
<dbReference type="AlphaFoldDB" id="A0A4Y8L2K6"/>
<feature type="transmembrane region" description="Helical" evidence="1">
    <location>
        <begin position="359"/>
        <end position="380"/>
    </location>
</feature>
<comment type="caution">
    <text evidence="2">The sequence shown here is derived from an EMBL/GenBank/DDBJ whole genome shotgun (WGS) entry which is preliminary data.</text>
</comment>
<dbReference type="RefSeq" id="WP_134437008.1">
    <property type="nucleotide sequence ID" value="NZ_SOML01000009.1"/>
</dbReference>
<evidence type="ECO:0000313" key="2">
    <source>
        <dbReference type="EMBL" id="TFD95053.1"/>
    </source>
</evidence>
<keyword evidence="1" id="KW-0472">Membrane</keyword>
<dbReference type="EMBL" id="SOML01000009">
    <property type="protein sequence ID" value="TFD95053.1"/>
    <property type="molecule type" value="Genomic_DNA"/>
</dbReference>
<evidence type="ECO:0000313" key="3">
    <source>
        <dbReference type="Proteomes" id="UP000297861"/>
    </source>
</evidence>
<feature type="transmembrane region" description="Helical" evidence="1">
    <location>
        <begin position="119"/>
        <end position="139"/>
    </location>
</feature>
<name>A0A4Y8L2K6_9BACT</name>
<feature type="transmembrane region" description="Helical" evidence="1">
    <location>
        <begin position="175"/>
        <end position="193"/>
    </location>
</feature>
<protein>
    <recommendedName>
        <fullName evidence="4">Glycosyltransferase RgtA/B/C/D-like domain-containing protein</fullName>
    </recommendedName>
</protein>
<feature type="transmembrane region" description="Helical" evidence="1">
    <location>
        <begin position="386"/>
        <end position="402"/>
    </location>
</feature>
<feature type="transmembrane region" description="Helical" evidence="1">
    <location>
        <begin position="213"/>
        <end position="235"/>
    </location>
</feature>
<proteinExistence type="predicted"/>
<evidence type="ECO:0008006" key="4">
    <source>
        <dbReference type="Google" id="ProtNLM"/>
    </source>
</evidence>
<dbReference type="OrthoDB" id="974040at2"/>
<keyword evidence="1" id="KW-1133">Transmembrane helix</keyword>